<dbReference type="EMBL" id="GL883008">
    <property type="protein sequence ID" value="EGG23728.1"/>
    <property type="molecule type" value="Genomic_DNA"/>
</dbReference>
<dbReference type="AlphaFoldDB" id="F4PN38"/>
<keyword evidence="2" id="KW-1185">Reference proteome</keyword>
<evidence type="ECO:0000313" key="2">
    <source>
        <dbReference type="Proteomes" id="UP000007797"/>
    </source>
</evidence>
<sequence>MTKTIKTIPIVIPINESICGGDKSLNPDSQDYRTKVIKSVLGNIVLLKRIVVLARDHTVPTDYYKLNELPHKDIVWYLKHGHIGAMKEKLDRDHLQYKQQQQQQLQNKETTEYLNIGRDQLKWSYDLTKYLCSIRDTPEQMELFYYFYNMRPEWFCAVDCIEAAVMYGNLTIYKILETHKIPKPIEFKRDDNLMIAVQSIQVELADYIAKGMSYKLEDGINPTARFEMALDKIQPSFLDKKDLVGMIELISKFKPLSSRLLDIFNIHQFCDISLLDRLGVDLAKMETSALITFLHYCLESDDIDQSTIDYLQHVCKLQDPKGYQAADDQSNWYIDQFICKEESDEKTKCAMYVLGLMRFIGIQPKLQGYKNLYKYKGIKKLGEFLEPIVREYRYQPIIEYGSLEQVKCVVPKKRSAKIEFVPQNAATLSYLADNDLIQYSKAFTAKVIATQNLEMIKVLAQKCRSLEGTKELIAYSVNGDNHQLLDLLYTNPTKVEEDMENPEVLVSVPVSALFMSKLCDKWNINYQCPREEPTEDYYIYHNSRHQSDKNYNQQLILSTNLGRYRMVEWLLQGQKTYKPTMATLCNMYCIAYTRGYMGIVAMVKEYAKSLNLEKEFKETREFKYCSWAHAAKTGNKQLVDKIIKHSKTQYFSVSCIRNAIRFNQLEFIKHVFESNRKDPDFLVSRFYWLSSIFEQDASSILDYFLKVMTENEKDKRIQKRFDNNNKSRKKQRYSYSDENDTLEPLVERKFQRGRCKGEDFGLYHLVMDKPIAQCLEQLFESAISDSSYECFKVLIAFYGNVIKQSTNLRIIYQLIDSPDIDINVFKTLPFTTYLDHKGLIKPRTLKQFVK</sequence>
<gene>
    <name evidence="1" type="ORF">DFA_05862</name>
</gene>
<dbReference type="GeneID" id="14875200"/>
<reference evidence="2" key="1">
    <citation type="journal article" date="2011" name="Genome Res.">
        <title>Phylogeny-wide analysis of social amoeba genomes highlights ancient origins for complex intercellular communication.</title>
        <authorList>
            <person name="Heidel A.J."/>
            <person name="Lawal H.M."/>
            <person name="Felder M."/>
            <person name="Schilde C."/>
            <person name="Helps N.R."/>
            <person name="Tunggal B."/>
            <person name="Rivero F."/>
            <person name="John U."/>
            <person name="Schleicher M."/>
            <person name="Eichinger L."/>
            <person name="Platzer M."/>
            <person name="Noegel A.A."/>
            <person name="Schaap P."/>
            <person name="Gloeckner G."/>
        </authorList>
    </citation>
    <scope>NUCLEOTIDE SEQUENCE [LARGE SCALE GENOMIC DNA]</scope>
    <source>
        <strain evidence="2">SH3</strain>
    </source>
</reference>
<dbReference type="Proteomes" id="UP000007797">
    <property type="component" value="Unassembled WGS sequence"/>
</dbReference>
<evidence type="ECO:0000313" key="1">
    <source>
        <dbReference type="EMBL" id="EGG23728.1"/>
    </source>
</evidence>
<organism evidence="1 2">
    <name type="scientific">Cavenderia fasciculata</name>
    <name type="common">Slime mold</name>
    <name type="synonym">Dictyostelium fasciculatum</name>
    <dbReference type="NCBI Taxonomy" id="261658"/>
    <lineage>
        <taxon>Eukaryota</taxon>
        <taxon>Amoebozoa</taxon>
        <taxon>Evosea</taxon>
        <taxon>Eumycetozoa</taxon>
        <taxon>Dictyostelia</taxon>
        <taxon>Acytosteliales</taxon>
        <taxon>Cavenderiaceae</taxon>
        <taxon>Cavenderia</taxon>
    </lineage>
</organism>
<dbReference type="KEGG" id="dfa:DFA_05862"/>
<protein>
    <submittedName>
        <fullName evidence="1">Uncharacterized protein</fullName>
    </submittedName>
</protein>
<proteinExistence type="predicted"/>
<accession>F4PN38</accession>
<name>F4PN38_CACFS</name>
<dbReference type="RefSeq" id="XP_004361579.1">
    <property type="nucleotide sequence ID" value="XM_004361522.1"/>
</dbReference>